<dbReference type="Pfam" id="PF01435">
    <property type="entry name" value="Peptidase_M48"/>
    <property type="match status" value="1"/>
</dbReference>
<dbReference type="PANTHER" id="PTHR43221">
    <property type="entry name" value="PROTEASE HTPX"/>
    <property type="match status" value="1"/>
</dbReference>
<keyword evidence="2 10" id="KW-0645">Protease</keyword>
<dbReference type="InterPro" id="IPR001915">
    <property type="entry name" value="Peptidase_M48"/>
</dbReference>
<keyword evidence="8 10" id="KW-0482">Metalloprotease</keyword>
<comment type="similarity">
    <text evidence="10">Belongs to the peptidase M48 family.</text>
</comment>
<evidence type="ECO:0000313" key="14">
    <source>
        <dbReference type="Proteomes" id="UP000245638"/>
    </source>
</evidence>
<evidence type="ECO:0000256" key="5">
    <source>
        <dbReference type="ARBA" id="ARBA00022801"/>
    </source>
</evidence>
<keyword evidence="9 11" id="KW-0472">Membrane</keyword>
<reference evidence="13 14" key="1">
    <citation type="journal article" date="2015" name="Appl. Environ. Microbiol.">
        <title>Nanoarchaeota, Their Sulfolobales Host, and Nanoarchaeota Virus Distribution across Yellowstone National Park Hot Springs.</title>
        <authorList>
            <person name="Munson-McGee J.H."/>
            <person name="Field E.K."/>
            <person name="Bateson M."/>
            <person name="Rooney C."/>
            <person name="Stepanauskas R."/>
            <person name="Young M.J."/>
        </authorList>
    </citation>
    <scope>NUCLEOTIDE SEQUENCE [LARGE SCALE GENOMIC DNA]</scope>
    <source>
        <strain evidence="13">SCGC AC-742_N10</strain>
    </source>
</reference>
<evidence type="ECO:0000256" key="1">
    <source>
        <dbReference type="ARBA" id="ARBA00022475"/>
    </source>
</evidence>
<evidence type="ECO:0000256" key="10">
    <source>
        <dbReference type="RuleBase" id="RU003983"/>
    </source>
</evidence>
<keyword evidence="1" id="KW-1003">Cell membrane</keyword>
<feature type="transmembrane region" description="Helical" evidence="11">
    <location>
        <begin position="35"/>
        <end position="58"/>
    </location>
</feature>
<evidence type="ECO:0000256" key="4">
    <source>
        <dbReference type="ARBA" id="ARBA00022723"/>
    </source>
</evidence>
<evidence type="ECO:0000259" key="12">
    <source>
        <dbReference type="Pfam" id="PF01435"/>
    </source>
</evidence>
<evidence type="ECO:0000256" key="11">
    <source>
        <dbReference type="SAM" id="Phobius"/>
    </source>
</evidence>
<dbReference type="PANTHER" id="PTHR43221:SF2">
    <property type="entry name" value="PROTEASE HTPX HOMOLOG"/>
    <property type="match status" value="1"/>
</dbReference>
<evidence type="ECO:0000256" key="9">
    <source>
        <dbReference type="ARBA" id="ARBA00023136"/>
    </source>
</evidence>
<dbReference type="GO" id="GO:0006508">
    <property type="term" value="P:proteolysis"/>
    <property type="evidence" value="ECO:0007669"/>
    <property type="project" value="UniProtKB-KW"/>
</dbReference>
<keyword evidence="5 10" id="KW-0378">Hydrolase</keyword>
<proteinExistence type="inferred from homology"/>
<evidence type="ECO:0000256" key="6">
    <source>
        <dbReference type="ARBA" id="ARBA00022833"/>
    </source>
</evidence>
<evidence type="ECO:0000256" key="2">
    <source>
        <dbReference type="ARBA" id="ARBA00022670"/>
    </source>
</evidence>
<evidence type="ECO:0000256" key="7">
    <source>
        <dbReference type="ARBA" id="ARBA00022989"/>
    </source>
</evidence>
<accession>A0A2T9X648</accession>
<dbReference type="EMBL" id="QEFD01000137">
    <property type="protein sequence ID" value="PVU75574.1"/>
    <property type="molecule type" value="Genomic_DNA"/>
</dbReference>
<evidence type="ECO:0000313" key="13">
    <source>
        <dbReference type="EMBL" id="PVU75574.1"/>
    </source>
</evidence>
<dbReference type="Proteomes" id="UP000245638">
    <property type="component" value="Unassembled WGS sequence"/>
</dbReference>
<keyword evidence="6 10" id="KW-0862">Zinc</keyword>
<dbReference type="GO" id="GO:0046872">
    <property type="term" value="F:metal ion binding"/>
    <property type="evidence" value="ECO:0007669"/>
    <property type="project" value="UniProtKB-KW"/>
</dbReference>
<keyword evidence="3 11" id="KW-0812">Transmembrane</keyword>
<feature type="domain" description="Peptidase M48" evidence="12">
    <location>
        <begin position="68"/>
        <end position="264"/>
    </location>
</feature>
<dbReference type="Gene3D" id="3.30.2010.10">
    <property type="entry name" value="Metalloproteases ('zincins'), catalytic domain"/>
    <property type="match status" value="1"/>
</dbReference>
<dbReference type="AlphaFoldDB" id="A0A2T9X648"/>
<dbReference type="InterPro" id="IPR050083">
    <property type="entry name" value="HtpX_protease"/>
</dbReference>
<keyword evidence="4" id="KW-0479">Metal-binding</keyword>
<feature type="transmembrane region" description="Helical" evidence="11">
    <location>
        <begin position="164"/>
        <end position="180"/>
    </location>
</feature>
<protein>
    <submittedName>
        <fullName evidence="13">Heat-shock protein HspX</fullName>
    </submittedName>
</protein>
<evidence type="ECO:0000256" key="8">
    <source>
        <dbReference type="ARBA" id="ARBA00023049"/>
    </source>
</evidence>
<evidence type="ECO:0000256" key="3">
    <source>
        <dbReference type="ARBA" id="ARBA00022692"/>
    </source>
</evidence>
<organism evidence="13 14">
    <name type="scientific">Acidianus hospitalis</name>
    <dbReference type="NCBI Taxonomy" id="563177"/>
    <lineage>
        <taxon>Archaea</taxon>
        <taxon>Thermoproteota</taxon>
        <taxon>Thermoprotei</taxon>
        <taxon>Sulfolobales</taxon>
        <taxon>Sulfolobaceae</taxon>
        <taxon>Acidianus</taxon>
    </lineage>
</organism>
<comment type="caution">
    <text evidence="13">The sequence shown here is derived from an EMBL/GenBank/DDBJ whole genome shotgun (WGS) entry which is preliminary data.</text>
</comment>
<dbReference type="GO" id="GO:0004222">
    <property type="term" value="F:metalloendopeptidase activity"/>
    <property type="evidence" value="ECO:0007669"/>
    <property type="project" value="InterPro"/>
</dbReference>
<gene>
    <name evidence="13" type="ORF">DDW13_04795</name>
</gene>
<feature type="transmembrane region" description="Helical" evidence="11">
    <location>
        <begin position="7"/>
        <end position="29"/>
    </location>
</feature>
<comment type="cofactor">
    <cofactor evidence="10">
        <name>Zn(2+)</name>
        <dbReference type="ChEBI" id="CHEBI:29105"/>
    </cofactor>
    <text evidence="10">Binds 1 zinc ion per subunit.</text>
</comment>
<keyword evidence="7 11" id="KW-1133">Transmembrane helix</keyword>
<name>A0A2T9X648_9CREN</name>
<dbReference type="CDD" id="cd07329">
    <property type="entry name" value="M56_like"/>
    <property type="match status" value="1"/>
</dbReference>
<sequence>MVTRYWLRYYIISFASIAVIDVIVSSIVVSIPFFYIFQIIMIFGLWYFISPFTMIALLKMRKGGEGLVEVVDKVSKKFGVKTPRVYISYVDFPNALAFGNILFRGMAVTSPLLDLLNDQELEAVIAHEISHLKNHDPEVLILTIIGINSIYSFLIYFFSCYLSIIVIFYFLGLFPLFFAIHRRVEKRADITAVKKDRSYAIPLETALIKIAYLSDKLPSYVLKNFPELQILLMKYDIISSNYGNGGLFRTHPSLSERLRYLSNYEY</sequence>